<comment type="caution">
    <text evidence="5">The sequence shown here is derived from an EMBL/GenBank/DDBJ whole genome shotgun (WGS) entry which is preliminary data.</text>
</comment>
<dbReference type="Gene3D" id="3.90.400.10">
    <property type="entry name" value="Oligo-1,6-glucosidase, Domain 2"/>
    <property type="match status" value="1"/>
</dbReference>
<dbReference type="SUPFAM" id="SSF51445">
    <property type="entry name" value="(Trans)glycosidases"/>
    <property type="match status" value="1"/>
</dbReference>
<organism evidence="5 6">
    <name type="scientific">Lacticaseibacillus manihotivorans DSM 13343 = JCM 12514</name>
    <dbReference type="NCBI Taxonomy" id="1423769"/>
    <lineage>
        <taxon>Bacteria</taxon>
        <taxon>Bacillati</taxon>
        <taxon>Bacillota</taxon>
        <taxon>Bacilli</taxon>
        <taxon>Lactobacillales</taxon>
        <taxon>Lactobacillaceae</taxon>
        <taxon>Lacticaseibacillus</taxon>
    </lineage>
</organism>
<keyword evidence="3" id="KW-0326">Glycosidase</keyword>
<keyword evidence="6" id="KW-1185">Reference proteome</keyword>
<dbReference type="PANTHER" id="PTHR10357">
    <property type="entry name" value="ALPHA-AMYLASE FAMILY MEMBER"/>
    <property type="match status" value="1"/>
</dbReference>
<evidence type="ECO:0000313" key="5">
    <source>
        <dbReference type="EMBL" id="KRL52052.1"/>
    </source>
</evidence>
<dbReference type="EMBL" id="AZEU01000051">
    <property type="protein sequence ID" value="KRL52052.1"/>
    <property type="molecule type" value="Genomic_DNA"/>
</dbReference>
<dbReference type="InterPro" id="IPR006047">
    <property type="entry name" value="GH13_cat_dom"/>
</dbReference>
<evidence type="ECO:0000256" key="1">
    <source>
        <dbReference type="ARBA" id="ARBA00008061"/>
    </source>
</evidence>
<comment type="similarity">
    <text evidence="1">Belongs to the glycosyl hydrolase 13 family.</text>
</comment>
<dbReference type="PATRIC" id="fig|1423769.4.peg.3065"/>
<dbReference type="Gene3D" id="3.20.20.80">
    <property type="entry name" value="Glycosidases"/>
    <property type="match status" value="1"/>
</dbReference>
<dbReference type="NCBIfam" id="NF008183">
    <property type="entry name" value="PRK10933.1"/>
    <property type="match status" value="1"/>
</dbReference>
<dbReference type="OrthoDB" id="9805159at2"/>
<dbReference type="SUPFAM" id="SSF51011">
    <property type="entry name" value="Glycosyl hydrolase domain"/>
    <property type="match status" value="1"/>
</dbReference>
<dbReference type="CDD" id="cd11333">
    <property type="entry name" value="AmyAc_SI_OligoGlu_DGase"/>
    <property type="match status" value="1"/>
</dbReference>
<dbReference type="RefSeq" id="WP_054717184.1">
    <property type="nucleotide sequence ID" value="NZ_AZEU01000051.1"/>
</dbReference>
<keyword evidence="2" id="KW-0378">Hydrolase</keyword>
<accession>A0A0R1RAB9</accession>
<dbReference type="InterPro" id="IPR017853">
    <property type="entry name" value="GH"/>
</dbReference>
<reference evidence="5 6" key="1">
    <citation type="journal article" date="2015" name="Genome Announc.">
        <title>Expanding the biotechnology potential of lactobacilli through comparative genomics of 213 strains and associated genera.</title>
        <authorList>
            <person name="Sun Z."/>
            <person name="Harris H.M."/>
            <person name="McCann A."/>
            <person name="Guo C."/>
            <person name="Argimon S."/>
            <person name="Zhang W."/>
            <person name="Yang X."/>
            <person name="Jeffery I.B."/>
            <person name="Cooney J.C."/>
            <person name="Kagawa T.F."/>
            <person name="Liu W."/>
            <person name="Song Y."/>
            <person name="Salvetti E."/>
            <person name="Wrobel A."/>
            <person name="Rasinkangas P."/>
            <person name="Parkhill J."/>
            <person name="Rea M.C."/>
            <person name="O'Sullivan O."/>
            <person name="Ritari J."/>
            <person name="Douillard F.P."/>
            <person name="Paul Ross R."/>
            <person name="Yang R."/>
            <person name="Briner A.E."/>
            <person name="Felis G.E."/>
            <person name="de Vos W.M."/>
            <person name="Barrangou R."/>
            <person name="Klaenhammer T.R."/>
            <person name="Caufield P.W."/>
            <person name="Cui Y."/>
            <person name="Zhang H."/>
            <person name="O'Toole P.W."/>
        </authorList>
    </citation>
    <scope>NUCLEOTIDE SEQUENCE [LARGE SCALE GENOMIC DNA]</scope>
    <source>
        <strain evidence="5 6">DSM 13343</strain>
    </source>
</reference>
<dbReference type="FunFam" id="3.90.400.10:FF:000002">
    <property type="entry name" value="Sucrose isomerase"/>
    <property type="match status" value="1"/>
</dbReference>
<protein>
    <submittedName>
        <fullName evidence="5">Glucan 1,6-alpha-glucosidase</fullName>
    </submittedName>
</protein>
<gene>
    <name evidence="5" type="ORF">FD01_GL002840</name>
</gene>
<dbReference type="FunFam" id="3.20.20.80:FF:000064">
    <property type="entry name" value="Oligo-1,6-glucosidase"/>
    <property type="match status" value="1"/>
</dbReference>
<dbReference type="GO" id="GO:0009313">
    <property type="term" value="P:oligosaccharide catabolic process"/>
    <property type="evidence" value="ECO:0007669"/>
    <property type="project" value="TreeGrafter"/>
</dbReference>
<evidence type="ECO:0000313" key="6">
    <source>
        <dbReference type="Proteomes" id="UP000051790"/>
    </source>
</evidence>
<dbReference type="Pfam" id="PF00128">
    <property type="entry name" value="Alpha-amylase"/>
    <property type="match status" value="1"/>
</dbReference>
<feature type="domain" description="Glycosyl hydrolase family 13 catalytic" evidence="4">
    <location>
        <begin position="11"/>
        <end position="404"/>
    </location>
</feature>
<evidence type="ECO:0000256" key="2">
    <source>
        <dbReference type="ARBA" id="ARBA00022801"/>
    </source>
</evidence>
<dbReference type="GO" id="GO:0004556">
    <property type="term" value="F:alpha-amylase activity"/>
    <property type="evidence" value="ECO:0007669"/>
    <property type="project" value="TreeGrafter"/>
</dbReference>
<dbReference type="Gene3D" id="2.60.40.1180">
    <property type="entry name" value="Golgi alpha-mannosidase II"/>
    <property type="match status" value="1"/>
</dbReference>
<dbReference type="Proteomes" id="UP000051790">
    <property type="component" value="Unassembled WGS sequence"/>
</dbReference>
<dbReference type="InterPro" id="IPR045857">
    <property type="entry name" value="O16G_dom_2"/>
</dbReference>
<dbReference type="SMART" id="SM00642">
    <property type="entry name" value="Aamy"/>
    <property type="match status" value="1"/>
</dbReference>
<dbReference type="InterPro" id="IPR013780">
    <property type="entry name" value="Glyco_hydro_b"/>
</dbReference>
<sequence length="533" mass="61399">MSWWQNAVVYQIYPKSFQDSNGDGIGDLPGIISRLDELQQLGIDAIWLSPVYQSPGFDNGYDIADYEAIDPQFGTMGDVDTLIAAAKKRNIRIIMDLVVNHTSDQHAWFKQSRSSRNDPKRDWYVWRDPVDGHEPNDMTSTFSGSAWTLDEQTGQYYLHLFSPQQPDLNWENPDVRHAVYAMMNRWIDRGIGGFRLDVIDLIGKIPDQEIRENGPHLHEYLQEMNAATFGRADLMTVGETWGATPEIAKQYSDPERHELSMVFQFETMQLDQKPGEPKWHTIPLDLDLLKQTLIKWQTELDYQHGWNSLFWNNHDLPRIVSRWGNDGQYRERSASMFAILLHLMRGTPYIYQGEEIGMTNRPVTSIDEVNDIESRNWYAEQLVQGQSAETLIQQINTMGRDNARTPMQWDATPHAGFTTGTPWLAENANYDHINVKQALADPNSVWHVYQRLIQLRHQNPIVVHGDFEPLTTDSGVMAYVRSFEGERWLVVANLTDQPQHFNQPNISEILLANVEPITTQLQPYQAYVAKLAQ</sequence>
<evidence type="ECO:0000259" key="4">
    <source>
        <dbReference type="SMART" id="SM00642"/>
    </source>
</evidence>
<dbReference type="AlphaFoldDB" id="A0A0R1RAB9"/>
<evidence type="ECO:0000256" key="3">
    <source>
        <dbReference type="ARBA" id="ARBA00023295"/>
    </source>
</evidence>
<proteinExistence type="inferred from homology"/>
<dbReference type="PANTHER" id="PTHR10357:SF179">
    <property type="entry name" value="NEUTRAL AND BASIC AMINO ACID TRANSPORT PROTEIN RBAT"/>
    <property type="match status" value="1"/>
</dbReference>
<name>A0A0R1RAB9_9LACO</name>